<dbReference type="PANTHER" id="PTHR43615">
    <property type="entry name" value="PHOSPHOENOLPYRUVATE SYNTHASE-RELATED"/>
    <property type="match status" value="1"/>
</dbReference>
<accession>A0AAN8WD69</accession>
<comment type="caution">
    <text evidence="2">The sequence shown here is derived from an EMBL/GenBank/DDBJ whole genome shotgun (WGS) entry which is preliminary data.</text>
</comment>
<dbReference type="Gene3D" id="3.50.30.10">
    <property type="entry name" value="Phosphohistidine domain"/>
    <property type="match status" value="1"/>
</dbReference>
<dbReference type="Pfam" id="PF00391">
    <property type="entry name" value="PEP-utilizers"/>
    <property type="match status" value="1"/>
</dbReference>
<protein>
    <recommendedName>
        <fullName evidence="1">PEP-utilising enzyme mobile domain-containing protein</fullName>
    </recommendedName>
</protein>
<name>A0AAN8WD69_HALRR</name>
<dbReference type="EMBL" id="JAXCGZ010022813">
    <property type="protein sequence ID" value="KAK7023471.1"/>
    <property type="molecule type" value="Genomic_DNA"/>
</dbReference>
<dbReference type="InterPro" id="IPR051549">
    <property type="entry name" value="PEP_Utilizing_Enz"/>
</dbReference>
<reference evidence="2 3" key="1">
    <citation type="submission" date="2023-11" db="EMBL/GenBank/DDBJ databases">
        <title>Halocaridina rubra genome assembly.</title>
        <authorList>
            <person name="Smith C."/>
        </authorList>
    </citation>
    <scope>NUCLEOTIDE SEQUENCE [LARGE SCALE GENOMIC DNA]</scope>
    <source>
        <strain evidence="2">EP-1</strain>
        <tissue evidence="2">Whole</tissue>
    </source>
</reference>
<evidence type="ECO:0000259" key="1">
    <source>
        <dbReference type="Pfam" id="PF00391"/>
    </source>
</evidence>
<keyword evidence="3" id="KW-1185">Reference proteome</keyword>
<evidence type="ECO:0000313" key="2">
    <source>
        <dbReference type="EMBL" id="KAK7023471.1"/>
    </source>
</evidence>
<sequence>RALRFMLPMCRSAIVNREATKSILTKVIDGFRKAYLKLGELMVGEARIPDADLIFFFKHQEIGELLETRSSILIAKAVRRKKLGAWLDSLRFPDISCGIPRPVSGFESRQVENKGDLVVSGTPVCQGVVTATARVVTKLAEAHTIQNGDVLVTICTDVGWTPYFPLLSGVITEIGGLISHGAVVAREYNLPCVVGANAATLLLQSGDTIVLNATKGSITRIASVTIN</sequence>
<organism evidence="2 3">
    <name type="scientific">Halocaridina rubra</name>
    <name type="common">Hawaiian red shrimp</name>
    <dbReference type="NCBI Taxonomy" id="373956"/>
    <lineage>
        <taxon>Eukaryota</taxon>
        <taxon>Metazoa</taxon>
        <taxon>Ecdysozoa</taxon>
        <taxon>Arthropoda</taxon>
        <taxon>Crustacea</taxon>
        <taxon>Multicrustacea</taxon>
        <taxon>Malacostraca</taxon>
        <taxon>Eumalacostraca</taxon>
        <taxon>Eucarida</taxon>
        <taxon>Decapoda</taxon>
        <taxon>Pleocyemata</taxon>
        <taxon>Caridea</taxon>
        <taxon>Atyoidea</taxon>
        <taxon>Atyidae</taxon>
        <taxon>Halocaridina</taxon>
    </lineage>
</organism>
<dbReference type="Proteomes" id="UP001381693">
    <property type="component" value="Unassembled WGS sequence"/>
</dbReference>
<dbReference type="InterPro" id="IPR036637">
    <property type="entry name" value="Phosphohistidine_dom_sf"/>
</dbReference>
<feature type="domain" description="PEP-utilising enzyme mobile" evidence="1">
    <location>
        <begin position="145"/>
        <end position="216"/>
    </location>
</feature>
<feature type="non-terminal residue" evidence="2">
    <location>
        <position position="1"/>
    </location>
</feature>
<dbReference type="AlphaFoldDB" id="A0AAN8WD69"/>
<dbReference type="PANTHER" id="PTHR43615:SF1">
    <property type="entry name" value="PPDK_N DOMAIN-CONTAINING PROTEIN"/>
    <property type="match status" value="1"/>
</dbReference>
<dbReference type="SUPFAM" id="SSF52009">
    <property type="entry name" value="Phosphohistidine domain"/>
    <property type="match status" value="1"/>
</dbReference>
<proteinExistence type="predicted"/>
<dbReference type="GO" id="GO:0016772">
    <property type="term" value="F:transferase activity, transferring phosphorus-containing groups"/>
    <property type="evidence" value="ECO:0007669"/>
    <property type="project" value="InterPro"/>
</dbReference>
<gene>
    <name evidence="2" type="ORF">SK128_006828</name>
</gene>
<evidence type="ECO:0000313" key="3">
    <source>
        <dbReference type="Proteomes" id="UP001381693"/>
    </source>
</evidence>
<dbReference type="InterPro" id="IPR008279">
    <property type="entry name" value="PEP-util_enz_mobile_dom"/>
</dbReference>